<feature type="chain" id="PRO_5046989718" evidence="1">
    <location>
        <begin position="18"/>
        <end position="221"/>
    </location>
</feature>
<evidence type="ECO:0000256" key="1">
    <source>
        <dbReference type="SAM" id="SignalP"/>
    </source>
</evidence>
<evidence type="ECO:0000313" key="2">
    <source>
        <dbReference type="EMBL" id="MFC5499695.1"/>
    </source>
</evidence>
<dbReference type="EMBL" id="JBHSMF010000010">
    <property type="protein sequence ID" value="MFC5499695.1"/>
    <property type="molecule type" value="Genomic_DNA"/>
</dbReference>
<organism evidence="2 3">
    <name type="scientific">Caenimonas terrae</name>
    <dbReference type="NCBI Taxonomy" id="696074"/>
    <lineage>
        <taxon>Bacteria</taxon>
        <taxon>Pseudomonadati</taxon>
        <taxon>Pseudomonadota</taxon>
        <taxon>Betaproteobacteria</taxon>
        <taxon>Burkholderiales</taxon>
        <taxon>Comamonadaceae</taxon>
        <taxon>Caenimonas</taxon>
    </lineage>
</organism>
<keyword evidence="3" id="KW-1185">Reference proteome</keyword>
<reference evidence="3" key="1">
    <citation type="journal article" date="2019" name="Int. J. Syst. Evol. Microbiol.">
        <title>The Global Catalogue of Microorganisms (GCM) 10K type strain sequencing project: providing services to taxonomists for standard genome sequencing and annotation.</title>
        <authorList>
            <consortium name="The Broad Institute Genomics Platform"/>
            <consortium name="The Broad Institute Genome Sequencing Center for Infectious Disease"/>
            <person name="Wu L."/>
            <person name="Ma J."/>
        </authorList>
    </citation>
    <scope>NUCLEOTIDE SEQUENCE [LARGE SCALE GENOMIC DNA]</scope>
    <source>
        <strain evidence="3">CCUG 57401</strain>
    </source>
</reference>
<keyword evidence="1" id="KW-0732">Signal</keyword>
<name>A0ABW0NHC3_9BURK</name>
<proteinExistence type="predicted"/>
<accession>A0ABW0NHC3</accession>
<gene>
    <name evidence="2" type="ORF">ACFPOE_19285</name>
</gene>
<dbReference type="RefSeq" id="WP_376851947.1">
    <property type="nucleotide sequence ID" value="NZ_JBHSMF010000010.1"/>
</dbReference>
<comment type="caution">
    <text evidence="2">The sequence shown here is derived from an EMBL/GenBank/DDBJ whole genome shotgun (WGS) entry which is preliminary data.</text>
</comment>
<evidence type="ECO:0000313" key="3">
    <source>
        <dbReference type="Proteomes" id="UP001596037"/>
    </source>
</evidence>
<feature type="signal peptide" evidence="1">
    <location>
        <begin position="1"/>
        <end position="17"/>
    </location>
</feature>
<dbReference type="Proteomes" id="UP001596037">
    <property type="component" value="Unassembled WGS sequence"/>
</dbReference>
<protein>
    <submittedName>
        <fullName evidence="2">Uncharacterized protein</fullName>
    </submittedName>
</protein>
<sequence length="221" mass="24485">MVRTALLAIVATTPALAGATAATAPANAGLSFARVFAAGDERGPMHFKAVYVTDKAEHQLELWREGATRLKRLTDADIETHVTRQRGGAEFDMTVIDRRRKILTRIARTNLYRIGNQTDWFDLAHGLRHPKGDYRLARTDAPPGAPAAVGSCTWYTLTQAGRVAQICWSARHQLPLTILGQDGQVRWRVTELDQRPIAPSVFAVDGRGYVRNDANQDIERD</sequence>